<evidence type="ECO:0000313" key="1">
    <source>
        <dbReference type="EMBL" id="CAI6093191.1"/>
    </source>
</evidence>
<gene>
    <name evidence="1" type="ORF">CCHLO57077_00000225</name>
</gene>
<dbReference type="EMBL" id="CABFNP030001245">
    <property type="protein sequence ID" value="CAI6093191.1"/>
    <property type="molecule type" value="Genomic_DNA"/>
</dbReference>
<protein>
    <submittedName>
        <fullName evidence="1">Uncharacterized protein</fullName>
    </submittedName>
</protein>
<reference evidence="1" key="1">
    <citation type="submission" date="2023-01" db="EMBL/GenBank/DDBJ databases">
        <authorList>
            <person name="Piombo E."/>
        </authorList>
    </citation>
    <scope>NUCLEOTIDE SEQUENCE</scope>
</reference>
<comment type="caution">
    <text evidence="1">The sequence shown here is derived from an EMBL/GenBank/DDBJ whole genome shotgun (WGS) entry which is preliminary data.</text>
</comment>
<evidence type="ECO:0000313" key="2">
    <source>
        <dbReference type="Proteomes" id="UP001160390"/>
    </source>
</evidence>
<dbReference type="AlphaFoldDB" id="A0AA35M9T3"/>
<dbReference type="Proteomes" id="UP001160390">
    <property type="component" value="Unassembled WGS sequence"/>
</dbReference>
<name>A0AA35M9T3_9HYPO</name>
<keyword evidence="2" id="KW-1185">Reference proteome</keyword>
<organism evidence="1 2">
    <name type="scientific">Clonostachys chloroleuca</name>
    <dbReference type="NCBI Taxonomy" id="1926264"/>
    <lineage>
        <taxon>Eukaryota</taxon>
        <taxon>Fungi</taxon>
        <taxon>Dikarya</taxon>
        <taxon>Ascomycota</taxon>
        <taxon>Pezizomycotina</taxon>
        <taxon>Sordariomycetes</taxon>
        <taxon>Hypocreomycetidae</taxon>
        <taxon>Hypocreales</taxon>
        <taxon>Bionectriaceae</taxon>
        <taxon>Clonostachys</taxon>
    </lineage>
</organism>
<sequence>MDEFDIIHLIQPPLKPFIHGHFRGQNISLLGKYRVPSNTNLPCTIKLCASQYNFSLDSSDFFHLLSPMIIDEIPYRITFLFHNVFKFSH</sequence>
<proteinExistence type="predicted"/>
<accession>A0AA35M9T3</accession>